<evidence type="ECO:0000256" key="7">
    <source>
        <dbReference type="ARBA" id="ARBA00023004"/>
    </source>
</evidence>
<keyword evidence="13" id="KW-1185">Reference proteome</keyword>
<evidence type="ECO:0000313" key="12">
    <source>
        <dbReference type="EMBL" id="MFC5471685.1"/>
    </source>
</evidence>
<dbReference type="PROSITE" id="PS00595">
    <property type="entry name" value="AA_TRANSFER_CLASS_5"/>
    <property type="match status" value="1"/>
</dbReference>
<dbReference type="Gene3D" id="3.40.640.10">
    <property type="entry name" value="Type I PLP-dependent aspartate aminotransferase-like (Major domain)"/>
    <property type="match status" value="1"/>
</dbReference>
<dbReference type="InterPro" id="IPR015422">
    <property type="entry name" value="PyrdxlP-dep_Trfase_small"/>
</dbReference>
<comment type="catalytic activity">
    <reaction evidence="9">
        <text>(sulfur carrier)-H + L-cysteine = (sulfur carrier)-SH + L-alanine</text>
        <dbReference type="Rhea" id="RHEA:43892"/>
        <dbReference type="Rhea" id="RHEA-COMP:14737"/>
        <dbReference type="Rhea" id="RHEA-COMP:14739"/>
        <dbReference type="ChEBI" id="CHEBI:29917"/>
        <dbReference type="ChEBI" id="CHEBI:35235"/>
        <dbReference type="ChEBI" id="CHEBI:57972"/>
        <dbReference type="ChEBI" id="CHEBI:64428"/>
        <dbReference type="EC" id="2.8.1.7"/>
    </reaction>
</comment>
<keyword evidence="6" id="KW-0663">Pyridoxal phosphate</keyword>
<comment type="similarity">
    <text evidence="2">Belongs to the class-V pyridoxal-phosphate-dependent aminotransferase family. NifS/IscS subfamily.</text>
</comment>
<dbReference type="EC" id="2.8.1.7" evidence="3"/>
<dbReference type="PIRSF" id="PIRSF005572">
    <property type="entry name" value="NifS"/>
    <property type="match status" value="1"/>
</dbReference>
<protein>
    <recommendedName>
        <fullName evidence="3">cysteine desulfurase</fullName>
        <ecNumber evidence="3">2.8.1.7</ecNumber>
    </recommendedName>
</protein>
<comment type="caution">
    <text evidence="12">The sequence shown here is derived from an EMBL/GenBank/DDBJ whole genome shotgun (WGS) entry which is preliminary data.</text>
</comment>
<comment type="cofactor">
    <cofactor evidence="1 10">
        <name>pyridoxal 5'-phosphate</name>
        <dbReference type="ChEBI" id="CHEBI:597326"/>
    </cofactor>
</comment>
<dbReference type="Pfam" id="PF00266">
    <property type="entry name" value="Aminotran_5"/>
    <property type="match status" value="1"/>
</dbReference>
<dbReference type="EMBL" id="JBHSMH010000111">
    <property type="protein sequence ID" value="MFC5471685.1"/>
    <property type="molecule type" value="Genomic_DNA"/>
</dbReference>
<evidence type="ECO:0000256" key="1">
    <source>
        <dbReference type="ARBA" id="ARBA00001933"/>
    </source>
</evidence>
<organism evidence="12 13">
    <name type="scientific">Cohnella suwonensis</name>
    <dbReference type="NCBI Taxonomy" id="696072"/>
    <lineage>
        <taxon>Bacteria</taxon>
        <taxon>Bacillati</taxon>
        <taxon>Bacillota</taxon>
        <taxon>Bacilli</taxon>
        <taxon>Bacillales</taxon>
        <taxon>Paenibacillaceae</taxon>
        <taxon>Cohnella</taxon>
    </lineage>
</organism>
<dbReference type="InterPro" id="IPR015421">
    <property type="entry name" value="PyrdxlP-dep_Trfase_major"/>
</dbReference>
<evidence type="ECO:0000256" key="2">
    <source>
        <dbReference type="ARBA" id="ARBA00006490"/>
    </source>
</evidence>
<dbReference type="InterPro" id="IPR016454">
    <property type="entry name" value="Cysteine_dSase"/>
</dbReference>
<feature type="domain" description="Aminotransferase class V" evidence="11">
    <location>
        <begin position="4"/>
        <end position="368"/>
    </location>
</feature>
<evidence type="ECO:0000256" key="3">
    <source>
        <dbReference type="ARBA" id="ARBA00012239"/>
    </source>
</evidence>
<evidence type="ECO:0000313" key="13">
    <source>
        <dbReference type="Proteomes" id="UP001596105"/>
    </source>
</evidence>
<dbReference type="InterPro" id="IPR015424">
    <property type="entry name" value="PyrdxlP-dep_Trfase"/>
</dbReference>
<keyword evidence="8" id="KW-0411">Iron-sulfur</keyword>
<gene>
    <name evidence="12" type="ORF">ACFPPD_23695</name>
</gene>
<evidence type="ECO:0000256" key="8">
    <source>
        <dbReference type="ARBA" id="ARBA00023014"/>
    </source>
</evidence>
<evidence type="ECO:0000256" key="6">
    <source>
        <dbReference type="ARBA" id="ARBA00022898"/>
    </source>
</evidence>
<dbReference type="SUPFAM" id="SSF53383">
    <property type="entry name" value="PLP-dependent transferases"/>
    <property type="match status" value="1"/>
</dbReference>
<keyword evidence="5" id="KW-0479">Metal-binding</keyword>
<reference evidence="13" key="1">
    <citation type="journal article" date="2019" name="Int. J. Syst. Evol. Microbiol.">
        <title>The Global Catalogue of Microorganisms (GCM) 10K type strain sequencing project: providing services to taxonomists for standard genome sequencing and annotation.</title>
        <authorList>
            <consortium name="The Broad Institute Genomics Platform"/>
            <consortium name="The Broad Institute Genome Sequencing Center for Infectious Disease"/>
            <person name="Wu L."/>
            <person name="Ma J."/>
        </authorList>
    </citation>
    <scope>NUCLEOTIDE SEQUENCE [LARGE SCALE GENOMIC DNA]</scope>
    <source>
        <strain evidence="13">CCUG 57113</strain>
    </source>
</reference>
<dbReference type="Gene3D" id="1.10.260.50">
    <property type="match status" value="1"/>
</dbReference>
<dbReference type="InterPro" id="IPR020578">
    <property type="entry name" value="Aminotrans_V_PyrdxlP_BS"/>
</dbReference>
<keyword evidence="4" id="KW-0808">Transferase</keyword>
<evidence type="ECO:0000256" key="10">
    <source>
        <dbReference type="RuleBase" id="RU004504"/>
    </source>
</evidence>
<dbReference type="Gene3D" id="3.90.1150.10">
    <property type="entry name" value="Aspartate Aminotransferase, domain 1"/>
    <property type="match status" value="1"/>
</dbReference>
<sequence>MESIYFDHAATTAMHPEAIRAYAEAAEAGPGNPSSLHARGREARERVTAGRDVFAERLNVSASELVFTGSGTESDNTALFGAAYAQRKKGKNGIVTTAVEHHAVLNACRKLEADGFELTVLPVDSDGIVSMEDAKAAIGENTAVVSVMAGNNETGTLQPYADIGQWARTYKAVMHVDAVQAFGYVDFDLNQLPIDLLTLSAHKINGPQGVGLLYARKGTPFQPLLYGGSQERSRRAGTENVAGIAAFAKAAEIAIAERQARREHTESIREAFIRRLETSLGSDGFAVNGHPVRRLPHILNVSFPGVSSESMLMNLDLAGIAASGGSACNSGSLKPSHVLSAMNLSSEKVSSAVRFSFGLGNTREEADKTAKMTATISARLRNS</sequence>
<dbReference type="RefSeq" id="WP_209743890.1">
    <property type="nucleotide sequence ID" value="NZ_JBHSMH010000111.1"/>
</dbReference>
<evidence type="ECO:0000256" key="5">
    <source>
        <dbReference type="ARBA" id="ARBA00022723"/>
    </source>
</evidence>
<name>A0ABW0M296_9BACL</name>
<accession>A0ABW0M296</accession>
<dbReference type="Proteomes" id="UP001596105">
    <property type="component" value="Unassembled WGS sequence"/>
</dbReference>
<evidence type="ECO:0000256" key="4">
    <source>
        <dbReference type="ARBA" id="ARBA00022679"/>
    </source>
</evidence>
<keyword evidence="7" id="KW-0408">Iron</keyword>
<evidence type="ECO:0000256" key="9">
    <source>
        <dbReference type="ARBA" id="ARBA00050776"/>
    </source>
</evidence>
<proteinExistence type="inferred from homology"/>
<dbReference type="PANTHER" id="PTHR11601:SF34">
    <property type="entry name" value="CYSTEINE DESULFURASE"/>
    <property type="match status" value="1"/>
</dbReference>
<evidence type="ECO:0000259" key="11">
    <source>
        <dbReference type="Pfam" id="PF00266"/>
    </source>
</evidence>
<dbReference type="InterPro" id="IPR000192">
    <property type="entry name" value="Aminotrans_V_dom"/>
</dbReference>
<dbReference type="PANTHER" id="PTHR11601">
    <property type="entry name" value="CYSTEINE DESULFURYLASE FAMILY MEMBER"/>
    <property type="match status" value="1"/>
</dbReference>